<dbReference type="GO" id="GO:0016787">
    <property type="term" value="F:hydrolase activity"/>
    <property type="evidence" value="ECO:0007669"/>
    <property type="project" value="UniProtKB-KW"/>
</dbReference>
<keyword evidence="2 4" id="KW-0378">Hydrolase</keyword>
<proteinExistence type="predicted"/>
<comment type="catalytic activity">
    <reaction evidence="3">
        <text>an N-acyl-L-alpha-aminoacyl-tRNA + H2O = an N-acyl-L-amino acid + a tRNA + H(+)</text>
        <dbReference type="Rhea" id="RHEA:54448"/>
        <dbReference type="Rhea" id="RHEA-COMP:10123"/>
        <dbReference type="Rhea" id="RHEA-COMP:13883"/>
        <dbReference type="ChEBI" id="CHEBI:15377"/>
        <dbReference type="ChEBI" id="CHEBI:15378"/>
        <dbReference type="ChEBI" id="CHEBI:59874"/>
        <dbReference type="ChEBI" id="CHEBI:78442"/>
        <dbReference type="ChEBI" id="CHEBI:138191"/>
        <dbReference type="EC" id="3.1.1.29"/>
    </reaction>
</comment>
<dbReference type="Gene3D" id="3.40.1490.10">
    <property type="entry name" value="Bit1"/>
    <property type="match status" value="1"/>
</dbReference>
<dbReference type="InterPro" id="IPR023476">
    <property type="entry name" value="Pep_tRNA_hydro_II_dom_sf"/>
</dbReference>
<protein>
    <recommendedName>
        <fullName evidence="1">peptidyl-tRNA hydrolase</fullName>
        <ecNumber evidence="1">3.1.1.29</ecNumber>
    </recommendedName>
</protein>
<dbReference type="InterPro" id="IPR002833">
    <property type="entry name" value="PTH2"/>
</dbReference>
<dbReference type="EMBL" id="CP043031">
    <property type="protein sequence ID" value="QEH94563.1"/>
    <property type="molecule type" value="Genomic_DNA"/>
</dbReference>
<organism evidence="4 5">
    <name type="scientific">Dermacoccus abyssi</name>
    <dbReference type="NCBI Taxonomy" id="322596"/>
    <lineage>
        <taxon>Bacteria</taxon>
        <taxon>Bacillati</taxon>
        <taxon>Actinomycetota</taxon>
        <taxon>Actinomycetes</taxon>
        <taxon>Micrococcales</taxon>
        <taxon>Dermacoccaceae</taxon>
        <taxon>Dermacoccus</taxon>
    </lineage>
</organism>
<gene>
    <name evidence="4" type="ORF">FV141_02385</name>
</gene>
<accession>A0ABX5ZDC5</accession>
<evidence type="ECO:0000256" key="2">
    <source>
        <dbReference type="ARBA" id="ARBA00022801"/>
    </source>
</evidence>
<dbReference type="SUPFAM" id="SSF102462">
    <property type="entry name" value="Peptidyl-tRNA hydrolase II"/>
    <property type="match status" value="1"/>
</dbReference>
<evidence type="ECO:0000256" key="3">
    <source>
        <dbReference type="ARBA" id="ARBA00048707"/>
    </source>
</evidence>
<name>A0ABX5ZDC5_9MICO</name>
<evidence type="ECO:0000256" key="1">
    <source>
        <dbReference type="ARBA" id="ARBA00013260"/>
    </source>
</evidence>
<keyword evidence="5" id="KW-1185">Reference proteome</keyword>
<reference evidence="4 5" key="1">
    <citation type="submission" date="2019-08" db="EMBL/GenBank/DDBJ databases">
        <title>Dermacoccus abyssi strain HZAU 226, whole genome Nanopore sequencing project.</title>
        <authorList>
            <person name="Guo A."/>
            <person name="Zhang X."/>
            <person name="Ruan Y."/>
            <person name="Liu W."/>
            <person name="Chen Q."/>
            <person name="Gu L."/>
        </authorList>
    </citation>
    <scope>NUCLEOTIDE SEQUENCE [LARGE SCALE GENOMIC DNA]</scope>
    <source>
        <strain evidence="4 5">HZAU 226</strain>
    </source>
</reference>
<dbReference type="EC" id="3.1.1.29" evidence="1"/>
<sequence>MQIALRVEKSDPPSDIDACEAAARACVGLIVEAERRAAAPLAESDEAVVDTSWLEAVDAWRGIAIRKIVRRARGKRWDDAQTVPGFTCTQGRAEARAFVPAPVKPLPPELAKMQVEGTALPEGESTTENAMVTVRISPLVEMTSGKTAAQCAHAAQRAWEAMTPDERSRWANDGHRVRVVRDTEAAWAAHAGRVSIIDAGFTELEGQHETTRANW</sequence>
<dbReference type="Proteomes" id="UP000323565">
    <property type="component" value="Chromosome"/>
</dbReference>
<dbReference type="Pfam" id="PF01981">
    <property type="entry name" value="PTH2"/>
    <property type="match status" value="1"/>
</dbReference>
<evidence type="ECO:0000313" key="5">
    <source>
        <dbReference type="Proteomes" id="UP000323565"/>
    </source>
</evidence>
<evidence type="ECO:0000313" key="4">
    <source>
        <dbReference type="EMBL" id="QEH94563.1"/>
    </source>
</evidence>